<dbReference type="InterPro" id="IPR008979">
    <property type="entry name" value="Galactose-bd-like_sf"/>
</dbReference>
<evidence type="ECO:0000313" key="9">
    <source>
        <dbReference type="Proteomes" id="UP000467193"/>
    </source>
</evidence>
<organism evidence="8 9">
    <name type="scientific">Mycolicibacterium sediminis</name>
    <dbReference type="NCBI Taxonomy" id="1286180"/>
    <lineage>
        <taxon>Bacteria</taxon>
        <taxon>Bacillati</taxon>
        <taxon>Actinomycetota</taxon>
        <taxon>Actinomycetes</taxon>
        <taxon>Mycobacteriales</taxon>
        <taxon>Mycobacteriaceae</taxon>
        <taxon>Mycolicibacterium</taxon>
    </lineage>
</organism>
<dbReference type="Pfam" id="PF00703">
    <property type="entry name" value="Glyco_hydro_2"/>
    <property type="match status" value="1"/>
</dbReference>
<dbReference type="RefSeq" id="WP_163799535.1">
    <property type="nucleotide sequence ID" value="NZ_AP022588.1"/>
</dbReference>
<dbReference type="KEGG" id="msei:MSEDJ_43030"/>
<dbReference type="SUPFAM" id="SSF49303">
    <property type="entry name" value="beta-Galactosidase/glucuronidase domain"/>
    <property type="match status" value="3"/>
</dbReference>
<dbReference type="InterPro" id="IPR006102">
    <property type="entry name" value="Ig-like_GH2"/>
</dbReference>
<evidence type="ECO:0000259" key="4">
    <source>
        <dbReference type="Pfam" id="PF00703"/>
    </source>
</evidence>
<dbReference type="AlphaFoldDB" id="A0A7I7QW41"/>
<dbReference type="Proteomes" id="UP000467193">
    <property type="component" value="Chromosome"/>
</dbReference>
<dbReference type="Pfam" id="PF18368">
    <property type="entry name" value="Ig_GlcNase"/>
    <property type="match status" value="1"/>
</dbReference>
<dbReference type="Pfam" id="PF22666">
    <property type="entry name" value="Glyco_hydro_2_N2"/>
    <property type="match status" value="1"/>
</dbReference>
<comment type="similarity">
    <text evidence="1">Belongs to the glycosyl hydrolase 2 family.</text>
</comment>
<gene>
    <name evidence="8" type="ORF">MSEDJ_43030</name>
</gene>
<dbReference type="SUPFAM" id="SSF51445">
    <property type="entry name" value="(Trans)glycosidases"/>
    <property type="match status" value="1"/>
</dbReference>
<keyword evidence="2" id="KW-0378">Hydrolase</keyword>
<evidence type="ECO:0000259" key="6">
    <source>
        <dbReference type="Pfam" id="PF18368"/>
    </source>
</evidence>
<dbReference type="InterPro" id="IPR036156">
    <property type="entry name" value="Beta-gal/glucu_dom_sf"/>
</dbReference>
<sequence>MRRTAVLGLVISVVVLLLGAGDLPRFAQPEPPATQTELSDGWQLASARDVGDDGAAMSRADYRPAGWHGVPDMPATVLQALEDDGTYPNLYYGKNLLEDVPQDLWRQDWWYRTTFEAPAGHTDYRLEFPGINYRAQIWLNGSLVADDDEIVGMYVDHDVDVSRWIQPGRANTLAVKVTPERALQDVDGVELADSWFDWINWNYLGYQGPNKNPGNGNSFVADRNAGIWKPVYLRSSGTVAIGPATVTTDLPLPATDSARLTIYATLSNASSERSRGVLRATIERPGTPPITVERPVSLGPRETVEAQFSPDDFAALTLDRPTLWWPYTMGDPALYDLRLEFVQFGKAVDTTSQRFGVREVEQFRDDDEKFPELGLGGSFYLRVNGRDFLVRGATYTPDLLYDYDPDREDAVLGYTRDLGLNMLRLESKIPTARFAERADELGIPLMVGWMCCNQWEKWPQWDAEDNRVARASLRSQVTMLRSHPSAFVWANASDGRPPAPVADAYHAILRDLHWQNAVVDSVSSYTVDATGRRLWDGIQMAGPYTWRPPTYWFSGEYRAARGASAEQGDNEHIPPFASLKRFIPPDKLWPINDDWYFHAGSNPDNAALRSIQRAVNRRYGPSSSAEQFTAKAQLAHYESTRAQFESFAALGWAGHKMTLYWMLNNHWPSFFGNVFDYYLRPGGAYFGAKKGLRPLTVTFDSYATGNHDRAVVTAVNQTPRDESDLRVRVRVYDTAGRVRDDRTSGPLTVPSGGAVTALNLPRVARDSPVSFVRAELLDRDGRVITENVYWQSRQNDDVGDPDRDFAFVLNQSNWADMTALNSLPPAPLTVSASSEVDGDGRDGIAVRLTNPSSRIAFFARVEVTPTRDGDEILPITYDDNYVTVFPGETVVVHATVPDTTATATWARVTPYDADAIGVPIEPR</sequence>
<dbReference type="InterPro" id="IPR054593">
    <property type="entry name" value="Beta-mannosidase-like_N2"/>
</dbReference>
<accession>A0A7I7QW41</accession>
<reference evidence="8 9" key="1">
    <citation type="journal article" date="2019" name="Emerg. Microbes Infect.">
        <title>Comprehensive subspecies identification of 175 nontuberculous mycobacteria species based on 7547 genomic profiles.</title>
        <authorList>
            <person name="Matsumoto Y."/>
            <person name="Kinjo T."/>
            <person name="Motooka D."/>
            <person name="Nabeya D."/>
            <person name="Jung N."/>
            <person name="Uechi K."/>
            <person name="Horii T."/>
            <person name="Iida T."/>
            <person name="Fujita J."/>
            <person name="Nakamura S."/>
        </authorList>
    </citation>
    <scope>NUCLEOTIDE SEQUENCE [LARGE SCALE GENOMIC DNA]</scope>
    <source>
        <strain evidence="8 9">JCM 17899</strain>
    </source>
</reference>
<keyword evidence="3" id="KW-0326">Glycosidase</keyword>
<name>A0A7I7QW41_9MYCO</name>
<dbReference type="InterPro" id="IPR041447">
    <property type="entry name" value="Mannosidase_ig"/>
</dbReference>
<dbReference type="Gene3D" id="2.60.120.260">
    <property type="entry name" value="Galactose-binding domain-like"/>
    <property type="match status" value="1"/>
</dbReference>
<dbReference type="Pfam" id="PF17786">
    <property type="entry name" value="Mannosidase_ig"/>
    <property type="match status" value="1"/>
</dbReference>
<dbReference type="InterPro" id="IPR013783">
    <property type="entry name" value="Ig-like_fold"/>
</dbReference>
<dbReference type="GO" id="GO:0004553">
    <property type="term" value="F:hydrolase activity, hydrolyzing O-glycosyl compounds"/>
    <property type="evidence" value="ECO:0007669"/>
    <property type="project" value="InterPro"/>
</dbReference>
<evidence type="ECO:0000256" key="3">
    <source>
        <dbReference type="ARBA" id="ARBA00023295"/>
    </source>
</evidence>
<dbReference type="Gene3D" id="3.20.20.80">
    <property type="entry name" value="Glycosidases"/>
    <property type="match status" value="1"/>
</dbReference>
<feature type="domain" description="Beta-mannosidase-like galactose-binding" evidence="7">
    <location>
        <begin position="61"/>
        <end position="180"/>
    </location>
</feature>
<feature type="domain" description="Mannosidase Ig/CBM-like" evidence="5">
    <location>
        <begin position="711"/>
        <end position="790"/>
    </location>
</feature>
<dbReference type="SUPFAM" id="SSF49785">
    <property type="entry name" value="Galactose-binding domain-like"/>
    <property type="match status" value="1"/>
</dbReference>
<dbReference type="PANTHER" id="PTHR43536:SF1">
    <property type="entry name" value="MANNOSYLGLYCOPROTEIN ENDO-BETA-MANNOSIDASE"/>
    <property type="match status" value="1"/>
</dbReference>
<evidence type="ECO:0000259" key="5">
    <source>
        <dbReference type="Pfam" id="PF17786"/>
    </source>
</evidence>
<dbReference type="GO" id="GO:0005975">
    <property type="term" value="P:carbohydrate metabolic process"/>
    <property type="evidence" value="ECO:0007669"/>
    <property type="project" value="InterPro"/>
</dbReference>
<dbReference type="Gene3D" id="2.60.40.10">
    <property type="entry name" value="Immunoglobulins"/>
    <property type="match status" value="3"/>
</dbReference>
<evidence type="ECO:0000256" key="2">
    <source>
        <dbReference type="ARBA" id="ARBA00022801"/>
    </source>
</evidence>
<feature type="domain" description="Glycoside hydrolase family 2 immunoglobulin-like beta-sandwich" evidence="4">
    <location>
        <begin position="246"/>
        <end position="358"/>
    </location>
</feature>
<evidence type="ECO:0000256" key="1">
    <source>
        <dbReference type="ARBA" id="ARBA00007401"/>
    </source>
</evidence>
<feature type="domain" description="Exo-beta-D-glucosaminidase Ig-fold" evidence="6">
    <location>
        <begin position="810"/>
        <end position="902"/>
    </location>
</feature>
<keyword evidence="9" id="KW-1185">Reference proteome</keyword>
<dbReference type="InterPro" id="IPR017853">
    <property type="entry name" value="GH"/>
</dbReference>
<evidence type="ECO:0000313" key="8">
    <source>
        <dbReference type="EMBL" id="BBY30207.1"/>
    </source>
</evidence>
<proteinExistence type="inferred from homology"/>
<dbReference type="InterPro" id="IPR043534">
    <property type="entry name" value="EBDG/EBM"/>
</dbReference>
<dbReference type="InterPro" id="IPR041351">
    <property type="entry name" value="Ig_GlcNase"/>
</dbReference>
<dbReference type="EMBL" id="AP022588">
    <property type="protein sequence ID" value="BBY30207.1"/>
    <property type="molecule type" value="Genomic_DNA"/>
</dbReference>
<protein>
    <submittedName>
        <fullName evidence="8">Beta-mannosidase</fullName>
    </submittedName>
</protein>
<dbReference type="PANTHER" id="PTHR43536">
    <property type="entry name" value="MANNOSYLGLYCOPROTEIN ENDO-BETA-MANNOSIDASE"/>
    <property type="match status" value="1"/>
</dbReference>
<evidence type="ECO:0000259" key="7">
    <source>
        <dbReference type="Pfam" id="PF22666"/>
    </source>
</evidence>